<evidence type="ECO:0000313" key="8">
    <source>
        <dbReference type="EMBL" id="KON30518.1"/>
    </source>
</evidence>
<comment type="subcellular location">
    <subcellularLocation>
        <location evidence="1">Cell envelope</location>
    </subcellularLocation>
</comment>
<keyword evidence="2" id="KW-0004">4Fe-4S</keyword>
<gene>
    <name evidence="8" type="ORF">AC482_03675</name>
</gene>
<comment type="caution">
    <text evidence="8">The sequence shown here is derived from an EMBL/GenBank/DDBJ whole genome shotgun (WGS) entry which is preliminary data.</text>
</comment>
<evidence type="ECO:0000256" key="1">
    <source>
        <dbReference type="ARBA" id="ARBA00004196"/>
    </source>
</evidence>
<keyword evidence="4" id="KW-0677">Repeat</keyword>
<dbReference type="PANTHER" id="PTHR43545">
    <property type="entry name" value="FORMATE DEHYDROGENASE, NITRATE-INDUCIBLE, IRON-SULFUR SUBUNIT"/>
    <property type="match status" value="1"/>
</dbReference>
<dbReference type="GO" id="GO:0051539">
    <property type="term" value="F:4 iron, 4 sulfur cluster binding"/>
    <property type="evidence" value="ECO:0007669"/>
    <property type="project" value="UniProtKB-KW"/>
</dbReference>
<dbReference type="Gene3D" id="3.30.70.20">
    <property type="match status" value="1"/>
</dbReference>
<dbReference type="InterPro" id="IPR017896">
    <property type="entry name" value="4Fe4S_Fe-S-bd"/>
</dbReference>
<keyword evidence="5" id="KW-0408">Iron</keyword>
<dbReference type="EMBL" id="LFWZ01000029">
    <property type="protein sequence ID" value="KON30518.1"/>
    <property type="molecule type" value="Genomic_DNA"/>
</dbReference>
<dbReference type="InterPro" id="IPR051555">
    <property type="entry name" value="FDH_Electron_Transfer_Unit"/>
</dbReference>
<dbReference type="PANTHER" id="PTHR43545:SF6">
    <property type="entry name" value="FORMATE DEHYDROGENASE, NITRATE-INDUCIBLE, IRON-SULFUR SUBUNIT"/>
    <property type="match status" value="1"/>
</dbReference>
<evidence type="ECO:0000256" key="2">
    <source>
        <dbReference type="ARBA" id="ARBA00022485"/>
    </source>
</evidence>
<keyword evidence="6" id="KW-0411">Iron-sulfur</keyword>
<evidence type="ECO:0000259" key="7">
    <source>
        <dbReference type="PROSITE" id="PS51379"/>
    </source>
</evidence>
<reference evidence="8 9" key="1">
    <citation type="submission" date="2015-06" db="EMBL/GenBank/DDBJ databases">
        <title>New insights into the roles of widespread benthic archaea in carbon and nitrogen cycling.</title>
        <authorList>
            <person name="Lazar C.S."/>
            <person name="Baker B.J."/>
            <person name="Seitz K.W."/>
            <person name="Hyde A.S."/>
            <person name="Dick G.J."/>
            <person name="Hinrichs K.-U."/>
            <person name="Teske A.P."/>
        </authorList>
    </citation>
    <scope>NUCLEOTIDE SEQUENCE [LARGE SCALE GENOMIC DNA]</scope>
    <source>
        <strain evidence="8">DG-45</strain>
    </source>
</reference>
<dbReference type="Pfam" id="PF13247">
    <property type="entry name" value="Fer4_11"/>
    <property type="match status" value="1"/>
</dbReference>
<evidence type="ECO:0000256" key="6">
    <source>
        <dbReference type="ARBA" id="ARBA00023014"/>
    </source>
</evidence>
<keyword evidence="3" id="KW-0479">Metal-binding</keyword>
<protein>
    <submittedName>
        <fullName evidence="8">Oxidoreductase</fullName>
    </submittedName>
</protein>
<feature type="domain" description="4Fe-4S ferredoxin-type" evidence="7">
    <location>
        <begin position="10"/>
        <end position="38"/>
    </location>
</feature>
<organism evidence="8 9">
    <name type="scientific">miscellaneous Crenarchaeota group-15 archaeon DG-45</name>
    <dbReference type="NCBI Taxonomy" id="1685127"/>
    <lineage>
        <taxon>Archaea</taxon>
        <taxon>Candidatus Bathyarchaeota</taxon>
        <taxon>MCG-15</taxon>
    </lineage>
</organism>
<dbReference type="SUPFAM" id="SSF54862">
    <property type="entry name" value="4Fe-4S ferredoxins"/>
    <property type="match status" value="1"/>
</dbReference>
<sequence length="116" mass="12820">MGTLREEARHGLLIDYEYCTGCRTCQVACAQEFGWQAGMGGMQVMETVQQLPGGKAYLAFLPFPTELCTLCAHRTGRGLEPACVKHCMAGCMKYGPIKELAKEMADKARMVLWAPR</sequence>
<dbReference type="Proteomes" id="UP000037210">
    <property type="component" value="Unassembled WGS sequence"/>
</dbReference>
<dbReference type="AlphaFoldDB" id="A0A0M0BPN5"/>
<evidence type="ECO:0000256" key="5">
    <source>
        <dbReference type="ARBA" id="ARBA00023004"/>
    </source>
</evidence>
<evidence type="ECO:0000256" key="3">
    <source>
        <dbReference type="ARBA" id="ARBA00022723"/>
    </source>
</evidence>
<name>A0A0M0BPN5_9ARCH</name>
<dbReference type="PROSITE" id="PS51379">
    <property type="entry name" value="4FE4S_FER_2"/>
    <property type="match status" value="1"/>
</dbReference>
<dbReference type="GO" id="GO:0046872">
    <property type="term" value="F:metal ion binding"/>
    <property type="evidence" value="ECO:0007669"/>
    <property type="project" value="UniProtKB-KW"/>
</dbReference>
<accession>A0A0M0BPN5</accession>
<proteinExistence type="predicted"/>
<evidence type="ECO:0000256" key="4">
    <source>
        <dbReference type="ARBA" id="ARBA00022737"/>
    </source>
</evidence>
<evidence type="ECO:0000313" key="9">
    <source>
        <dbReference type="Proteomes" id="UP000037210"/>
    </source>
</evidence>